<dbReference type="EMBL" id="JAABOO010000002">
    <property type="protein sequence ID" value="NER13276.1"/>
    <property type="molecule type" value="Genomic_DNA"/>
</dbReference>
<feature type="transmembrane region" description="Helical" evidence="1">
    <location>
        <begin position="12"/>
        <end position="29"/>
    </location>
</feature>
<keyword evidence="1" id="KW-1133">Transmembrane helix</keyword>
<dbReference type="Pfam" id="PF19589">
    <property type="entry name" value="DUF6095"/>
    <property type="match status" value="1"/>
</dbReference>
<dbReference type="InterPro" id="IPR046077">
    <property type="entry name" value="DUF6095"/>
</dbReference>
<keyword evidence="3" id="KW-1185">Reference proteome</keyword>
<accession>A0A6P0USD0</accession>
<dbReference type="Proteomes" id="UP000468581">
    <property type="component" value="Unassembled WGS sequence"/>
</dbReference>
<gene>
    <name evidence="2" type="ORF">GWK08_07490</name>
</gene>
<feature type="transmembrane region" description="Helical" evidence="1">
    <location>
        <begin position="41"/>
        <end position="67"/>
    </location>
</feature>
<evidence type="ECO:0000313" key="3">
    <source>
        <dbReference type="Proteomes" id="UP000468581"/>
    </source>
</evidence>
<evidence type="ECO:0008006" key="4">
    <source>
        <dbReference type="Google" id="ProtNLM"/>
    </source>
</evidence>
<comment type="caution">
    <text evidence="2">The sequence shown here is derived from an EMBL/GenBank/DDBJ whole genome shotgun (WGS) entry which is preliminary data.</text>
</comment>
<sequence length="74" mass="8520">MNTDRELLQKSFKFFSITVILMFLGPFVIHQAFKNEGHPFYIPVLILGLIISFGAIVLGFYSLRLILRAIFSKK</sequence>
<keyword evidence="1" id="KW-0472">Membrane</keyword>
<evidence type="ECO:0000256" key="1">
    <source>
        <dbReference type="SAM" id="Phobius"/>
    </source>
</evidence>
<protein>
    <recommendedName>
        <fullName evidence="4">DUF3955 domain-containing protein</fullName>
    </recommendedName>
</protein>
<name>A0A6P0USD0_9FLAO</name>
<reference evidence="2 3" key="1">
    <citation type="submission" date="2020-01" db="EMBL/GenBank/DDBJ databases">
        <title>Leptobacterium flavescens.</title>
        <authorList>
            <person name="Wang G."/>
        </authorList>
    </citation>
    <scope>NUCLEOTIDE SEQUENCE [LARGE SCALE GENOMIC DNA]</scope>
    <source>
        <strain evidence="2 3">KCTC 22160</strain>
    </source>
</reference>
<organism evidence="2 3">
    <name type="scientific">Leptobacterium flavescens</name>
    <dbReference type="NCBI Taxonomy" id="472055"/>
    <lineage>
        <taxon>Bacteria</taxon>
        <taxon>Pseudomonadati</taxon>
        <taxon>Bacteroidota</taxon>
        <taxon>Flavobacteriia</taxon>
        <taxon>Flavobacteriales</taxon>
        <taxon>Flavobacteriaceae</taxon>
        <taxon>Leptobacterium</taxon>
    </lineage>
</organism>
<dbReference type="RefSeq" id="WP_163606320.1">
    <property type="nucleotide sequence ID" value="NZ_JAABOO010000002.1"/>
</dbReference>
<proteinExistence type="predicted"/>
<dbReference type="AlphaFoldDB" id="A0A6P0USD0"/>
<evidence type="ECO:0000313" key="2">
    <source>
        <dbReference type="EMBL" id="NER13276.1"/>
    </source>
</evidence>
<keyword evidence="1" id="KW-0812">Transmembrane</keyword>